<dbReference type="InterPro" id="IPR038078">
    <property type="entry name" value="PhoU-like_sf"/>
</dbReference>
<feature type="transmembrane region" description="Helical" evidence="6">
    <location>
        <begin position="65"/>
        <end position="88"/>
    </location>
</feature>
<dbReference type="InterPro" id="IPR003841">
    <property type="entry name" value="Na/Pi_transpt"/>
</dbReference>
<dbReference type="AlphaFoldDB" id="A0A4Q7EHC8"/>
<dbReference type="EMBL" id="QVFV01000001">
    <property type="protein sequence ID" value="RZM82418.1"/>
    <property type="molecule type" value="Genomic_DNA"/>
</dbReference>
<feature type="transmembrane region" description="Helical" evidence="6">
    <location>
        <begin position="230"/>
        <end position="251"/>
    </location>
</feature>
<evidence type="ECO:0000256" key="6">
    <source>
        <dbReference type="SAM" id="Phobius"/>
    </source>
</evidence>
<keyword evidence="2" id="KW-1003">Cell membrane</keyword>
<keyword evidence="3 6" id="KW-0812">Transmembrane</keyword>
<dbReference type="NCBIfam" id="NF037997">
    <property type="entry name" value="Na_Pi_symport"/>
    <property type="match status" value="1"/>
</dbReference>
<organism evidence="7 8">
    <name type="scientific">Leptolyngbya iicbica LK</name>
    <dbReference type="NCBI Taxonomy" id="2294035"/>
    <lineage>
        <taxon>Bacteria</taxon>
        <taxon>Bacillati</taxon>
        <taxon>Cyanobacteriota</taxon>
        <taxon>Cyanophyceae</taxon>
        <taxon>Leptolyngbyales</taxon>
        <taxon>Leptolyngbyaceae</taxon>
        <taxon>Leptolyngbya group</taxon>
        <taxon>Leptolyngbya</taxon>
        <taxon>Leptolyngbya iicbica</taxon>
    </lineage>
</organism>
<name>A0A4Q7EHC8_9CYAN</name>
<evidence type="ECO:0000256" key="4">
    <source>
        <dbReference type="ARBA" id="ARBA00022989"/>
    </source>
</evidence>
<dbReference type="GO" id="GO:0005886">
    <property type="term" value="C:plasma membrane"/>
    <property type="evidence" value="ECO:0007669"/>
    <property type="project" value="UniProtKB-SubCell"/>
</dbReference>
<dbReference type="OrthoDB" id="9763003at2"/>
<evidence type="ECO:0000256" key="2">
    <source>
        <dbReference type="ARBA" id="ARBA00022475"/>
    </source>
</evidence>
<reference evidence="7 8" key="1">
    <citation type="submission" date="2018-11" db="EMBL/GenBank/DDBJ databases">
        <title>Whole genome sequencing of an environmental sample.</title>
        <authorList>
            <person name="Sarangi A.N."/>
            <person name="Singh D."/>
            <person name="Tripathy S."/>
        </authorList>
    </citation>
    <scope>NUCLEOTIDE SEQUENCE [LARGE SCALE GENOMIC DNA]</scope>
    <source>
        <strain evidence="7 8">Lakshadweep</strain>
    </source>
</reference>
<dbReference type="SUPFAM" id="SSF109755">
    <property type="entry name" value="PhoU-like"/>
    <property type="match status" value="1"/>
</dbReference>
<evidence type="ECO:0000313" key="7">
    <source>
        <dbReference type="EMBL" id="RZM82418.1"/>
    </source>
</evidence>
<dbReference type="GO" id="GO:0044341">
    <property type="term" value="P:sodium-dependent phosphate transport"/>
    <property type="evidence" value="ECO:0007669"/>
    <property type="project" value="InterPro"/>
</dbReference>
<keyword evidence="4 6" id="KW-1133">Transmembrane helix</keyword>
<feature type="transmembrane region" description="Helical" evidence="6">
    <location>
        <begin position="263"/>
        <end position="283"/>
    </location>
</feature>
<feature type="transmembrane region" description="Helical" evidence="6">
    <location>
        <begin position="159"/>
        <end position="187"/>
    </location>
</feature>
<comment type="subcellular location">
    <subcellularLocation>
        <location evidence="1">Cell membrane</location>
        <topology evidence="1">Multi-pass membrane protein</topology>
    </subcellularLocation>
</comment>
<proteinExistence type="predicted"/>
<keyword evidence="5 6" id="KW-0472">Membrane</keyword>
<feature type="transmembrane region" description="Helical" evidence="6">
    <location>
        <begin position="117"/>
        <end position="138"/>
    </location>
</feature>
<comment type="caution">
    <text evidence="7">The sequence shown here is derived from an EMBL/GenBank/DDBJ whole genome shotgun (WGS) entry which is preliminary data.</text>
</comment>
<gene>
    <name evidence="7" type="ORF">DYY88_04010</name>
</gene>
<dbReference type="Pfam" id="PF02690">
    <property type="entry name" value="Na_Pi_cotrans"/>
    <property type="match status" value="2"/>
</dbReference>
<dbReference type="Gene3D" id="1.20.58.220">
    <property type="entry name" value="Phosphate transport system protein phou homolog 2, domain 2"/>
    <property type="match status" value="1"/>
</dbReference>
<keyword evidence="8" id="KW-1185">Reference proteome</keyword>
<accession>A0A4Q7EHC8</accession>
<dbReference type="PANTHER" id="PTHR10010">
    <property type="entry name" value="SOLUTE CARRIER FAMILY 34 SODIUM PHOSPHATE , MEMBER 2-RELATED"/>
    <property type="match status" value="1"/>
</dbReference>
<feature type="transmembrane region" description="Helical" evidence="6">
    <location>
        <begin position="95"/>
        <end position="111"/>
    </location>
</feature>
<evidence type="ECO:0000256" key="3">
    <source>
        <dbReference type="ARBA" id="ARBA00022692"/>
    </source>
</evidence>
<sequence length="510" mass="54563">MTVMTDGLRSLAGNAMRSALMRFTKTPVSGALTGAVTTALLQSSSATTVATVGFVSAGLLRFENALGIIFGANLGTTVTGWLVAILGFKLQLDTAVLPLIFIGASLKLFAGENYAKVGMAIAGFGLIFVGISTLQTAMGEVQGVITPERLPSDTWLGRLQLVTLGIIATIITQSSSAGVATTLAALYAGAINFAQAAALVIGMDVGTTVTAMIATLGGSVDTRRTGLSHVMYNVITAAIALTLITPYVSIWEAIAPGQLTQNAEIGLVAFHTSFNIVGVLLLLPFTAQFARLITHLLPGHGPTFTDGLSHELLDQPDLALRAAQISIQSEFIALLQHIHAILGHTNGQLAELPALQVALDETHSYLDSIQLRSTHANQLERLIAMMHALDHLQRIHERCEEDEDRAYTAQRTVDLAAEYRLLVESVDEAIAALQSSDWYQANQIATTSAKHIHQQVRPYRDQTIAQMAQGELDVVQGTARLEAIRWLRRVSKHIARITGHMQQATLAIGK</sequence>
<evidence type="ECO:0000313" key="8">
    <source>
        <dbReference type="Proteomes" id="UP000292459"/>
    </source>
</evidence>
<dbReference type="Proteomes" id="UP000292459">
    <property type="component" value="Unassembled WGS sequence"/>
</dbReference>
<dbReference type="PANTHER" id="PTHR10010:SF46">
    <property type="entry name" value="SODIUM-DEPENDENT PHOSPHATE TRANSPORT PROTEIN 2B"/>
    <property type="match status" value="1"/>
</dbReference>
<evidence type="ECO:0000256" key="1">
    <source>
        <dbReference type="ARBA" id="ARBA00004651"/>
    </source>
</evidence>
<dbReference type="GO" id="GO:0005436">
    <property type="term" value="F:sodium:phosphate symporter activity"/>
    <property type="evidence" value="ECO:0007669"/>
    <property type="project" value="InterPro"/>
</dbReference>
<evidence type="ECO:0000256" key="5">
    <source>
        <dbReference type="ARBA" id="ARBA00023136"/>
    </source>
</evidence>
<feature type="transmembrane region" description="Helical" evidence="6">
    <location>
        <begin position="193"/>
        <end position="218"/>
    </location>
</feature>
<protein>
    <submittedName>
        <fullName evidence="7">Na/Pi cotransporter family protein</fullName>
    </submittedName>
</protein>